<dbReference type="InterPro" id="IPR007309">
    <property type="entry name" value="TFIIIC_Bblock-bd"/>
</dbReference>
<keyword evidence="2" id="KW-0597">Phosphoprotein</keyword>
<dbReference type="Pfam" id="PF04182">
    <property type="entry name" value="B-block_TFIIIC"/>
    <property type="match status" value="1"/>
</dbReference>
<dbReference type="SUPFAM" id="SSF46785">
    <property type="entry name" value="Winged helix' DNA-binding domain"/>
    <property type="match status" value="1"/>
</dbReference>
<comment type="subcellular location">
    <subcellularLocation>
        <location evidence="1">Nucleus</location>
    </subcellularLocation>
</comment>
<evidence type="ECO:0000313" key="9">
    <source>
        <dbReference type="EMBL" id="KAG0144341.1"/>
    </source>
</evidence>
<dbReference type="GO" id="GO:0006384">
    <property type="term" value="P:transcription initiation at RNA polymerase III promoter"/>
    <property type="evidence" value="ECO:0007669"/>
    <property type="project" value="InterPro"/>
</dbReference>
<dbReference type="OrthoDB" id="68020at2759"/>
<feature type="domain" description="Transcription factor tau subunit sfc3/Tfc3 C-terminal" evidence="8">
    <location>
        <begin position="1597"/>
        <end position="2101"/>
    </location>
</feature>
<dbReference type="GO" id="GO:0005634">
    <property type="term" value="C:nucleus"/>
    <property type="evidence" value="ECO:0007669"/>
    <property type="project" value="UniProtKB-SubCell"/>
</dbReference>
<evidence type="ECO:0000256" key="1">
    <source>
        <dbReference type="ARBA" id="ARBA00004123"/>
    </source>
</evidence>
<dbReference type="InterPro" id="IPR046488">
    <property type="entry name" value="Sfc3/Tfc3_C"/>
</dbReference>
<comment type="caution">
    <text evidence="9">The sequence shown here is derived from an EMBL/GenBank/DDBJ whole genome shotgun (WGS) entry which is preliminary data.</text>
</comment>
<evidence type="ECO:0008006" key="11">
    <source>
        <dbReference type="Google" id="ProtNLM"/>
    </source>
</evidence>
<keyword evidence="3" id="KW-0238">DNA-binding</keyword>
<dbReference type="GO" id="GO:0000127">
    <property type="term" value="C:transcription factor TFIIIC complex"/>
    <property type="evidence" value="ECO:0007669"/>
    <property type="project" value="InterPro"/>
</dbReference>
<gene>
    <name evidence="9" type="ORF">CROQUDRAFT_660125</name>
</gene>
<dbReference type="GO" id="GO:0042791">
    <property type="term" value="P:5S class rRNA transcription by RNA polymerase III"/>
    <property type="evidence" value="ECO:0007669"/>
    <property type="project" value="TreeGrafter"/>
</dbReference>
<dbReference type="PANTHER" id="PTHR15180">
    <property type="entry name" value="GENERAL TRANSCRIPTION FACTOR 3C POLYPEPTIDE 1"/>
    <property type="match status" value="1"/>
</dbReference>
<protein>
    <recommendedName>
        <fullName evidence="11">B-block binding subunit of TFIIIC domain-containing protein</fullName>
    </recommendedName>
</protein>
<feature type="region of interest" description="Disordered" evidence="6">
    <location>
        <begin position="681"/>
        <end position="705"/>
    </location>
</feature>
<dbReference type="InterPro" id="IPR044210">
    <property type="entry name" value="Tfc3-like"/>
</dbReference>
<organism evidence="9 10">
    <name type="scientific">Cronartium quercuum f. sp. fusiforme G11</name>
    <dbReference type="NCBI Taxonomy" id="708437"/>
    <lineage>
        <taxon>Eukaryota</taxon>
        <taxon>Fungi</taxon>
        <taxon>Dikarya</taxon>
        <taxon>Basidiomycota</taxon>
        <taxon>Pucciniomycotina</taxon>
        <taxon>Pucciniomycetes</taxon>
        <taxon>Pucciniales</taxon>
        <taxon>Coleosporiaceae</taxon>
        <taxon>Cronartium</taxon>
    </lineage>
</organism>
<evidence type="ECO:0000256" key="4">
    <source>
        <dbReference type="ARBA" id="ARBA00023163"/>
    </source>
</evidence>
<accession>A0A9P6NCT3</accession>
<reference evidence="9" key="1">
    <citation type="submission" date="2013-11" db="EMBL/GenBank/DDBJ databases">
        <title>Genome sequence of the fusiform rust pathogen reveals effectors for host alternation and coevolution with pine.</title>
        <authorList>
            <consortium name="DOE Joint Genome Institute"/>
            <person name="Smith K."/>
            <person name="Pendleton A."/>
            <person name="Kubisiak T."/>
            <person name="Anderson C."/>
            <person name="Salamov A."/>
            <person name="Aerts A."/>
            <person name="Riley R."/>
            <person name="Clum A."/>
            <person name="Lindquist E."/>
            <person name="Ence D."/>
            <person name="Campbell M."/>
            <person name="Kronenberg Z."/>
            <person name="Feau N."/>
            <person name="Dhillon B."/>
            <person name="Hamelin R."/>
            <person name="Burleigh J."/>
            <person name="Smith J."/>
            <person name="Yandell M."/>
            <person name="Nelson C."/>
            <person name="Grigoriev I."/>
            <person name="Davis J."/>
        </authorList>
    </citation>
    <scope>NUCLEOTIDE SEQUENCE</scope>
    <source>
        <strain evidence="9">G11</strain>
    </source>
</reference>
<feature type="compositionally biased region" description="Basic and acidic residues" evidence="6">
    <location>
        <begin position="762"/>
        <end position="771"/>
    </location>
</feature>
<dbReference type="InterPro" id="IPR036390">
    <property type="entry name" value="WH_DNA-bd_sf"/>
</dbReference>
<evidence type="ECO:0000256" key="5">
    <source>
        <dbReference type="ARBA" id="ARBA00023242"/>
    </source>
</evidence>
<feature type="region of interest" description="Disordered" evidence="6">
    <location>
        <begin position="869"/>
        <end position="896"/>
    </location>
</feature>
<dbReference type="Pfam" id="PF20222">
    <property type="entry name" value="DUF6581"/>
    <property type="match status" value="1"/>
</dbReference>
<keyword evidence="4" id="KW-0804">Transcription</keyword>
<feature type="compositionally biased region" description="Basic residues" evidence="6">
    <location>
        <begin position="752"/>
        <end position="761"/>
    </location>
</feature>
<evidence type="ECO:0000313" key="10">
    <source>
        <dbReference type="Proteomes" id="UP000886653"/>
    </source>
</evidence>
<keyword evidence="5" id="KW-0539">Nucleus</keyword>
<evidence type="ECO:0000256" key="2">
    <source>
        <dbReference type="ARBA" id="ARBA00022553"/>
    </source>
</evidence>
<feature type="compositionally biased region" description="Basic and acidic residues" evidence="6">
    <location>
        <begin position="696"/>
        <end position="705"/>
    </location>
</feature>
<keyword evidence="10" id="KW-1185">Reference proteome</keyword>
<evidence type="ECO:0000259" key="8">
    <source>
        <dbReference type="Pfam" id="PF20222"/>
    </source>
</evidence>
<sequence>MAMDGEEGCSVARLDGFIDTYHSQRLEQIQSDPPQLVDIAYKNFVWKKLCELDQVRIGVIGIKNVQNVEQFDLENNNQHFSLIQDDPDQNVNEEDIISNEINSSIGTSQQQQQQHPLDLPAVVSNANNLMIQRKTRPSLSSSKRTMIEKKSNKSQPIILPTLSIGQQRAIQTGKVPKDRLTNQTEQININSSKRSHKDSKPKISLSLPEWNQLDLNEISGLSRTELLDKYGLDSNGQSRLRIAVDPMTCWRAVVGTDTRSPKLTPYVYQVLCIVAQGRESGATVIELGKKLKHDQKSLFHFVKVLTEMNLVTKFRAYQHKAWTNRVVHRRYLATSEWYQNFLKTDNPGNTSKSNKPDHHSFSNDLINHQSSLVGDFQLNLNQNIAEGSNSQTIGNIVDSLNDVDQIENNQNHSPLSPITKEHLAVNEPLIKSRIYTVLKRSPHHTMVHSEIIKAIGIAVPTKDERRRLNRHIDTYIKRGFLEKVAIVNIAGNAPCIRLTATGLSLMDDTPKPTITTNEEPSNEELDGELHVLPITKSLGQVIFELLTTAGQDGIIYKDLCRKLNELEIRTAEQILTRMERDHPPTHLSDLKIASVLETSGREKRVRWFSSEALRERCRASAIALPDGQDTETIDDHIGGFIEIHPVTVSQAFYNRNEDLYGMTIFDPKGVWGKKRSATNVISSGRPRKYPKGITPAERRSLKKKEVEGVDISKECANAEASLGENSSKTTKAVTKSQARSLKRKAAEPPSRGRSKKIPKRTTRPETKALLDKDEDITLTTQHDLPVVVNSSSSSPNPEISRVDDDFQPDLVTIETTPKAFLSGRTLRPRRKTVNYTDETANVPIDKGEGRFVKPKEVITINERISSVSDHDDADFVPNHSSDSARTASPEPVQAETVLPRCTRPPTRLATTIPLRSNRKNLTSLNREQQLLEAIRYAGGISEKSNELAKAVRDLADPGQQDSVTNLMDSRTLNTTLHSLQSKGEIKMTTLLIPDAIGTPVRRPIVFLASISLDSPDMISWLEELRTRAKFLAEKTINAASKRASSTIGPVSSSMAKKAVKKTQTDLPSDEALQAAFKNQWRCIAQLYGFMMGRIARAQALHMFLLESFQQHKVQQISSNIFQHGDCRLFTCGFLFQDLTVEVFVKLVPIMAHSEEFETFRDTPGAMKKTMSQVSHSIRRLMKIGHQFSRQKVYQAVEILAQLKLLIPLSKTNEVTKYTRSAANGEKIYYEPCSMNFNVGLFCLANEANVYKFSQTPPTLPPLLAKWPLKDSDDGQWFWTELKRASLPDPEAPPVQENFELSSGGDDQIASSFPGSHKVVQLLSDQTKWHSDIQLSWSQREHAIRFDAQYKDPPLDLDKDLGELERIASILVTSPDALKKVILVSRKRFDKRSSNNKRKQRKKKEQIDENTKIENIKRLKLAQEEAAKVLAEKAKNALKQKEEDWNSIINRFKLKTNLKEIDQNVLNDLHILFTTPTKGINANQLESELLLWLKRNEEMTNDDTNEVDEILMNNDELELFKKQTKKLPLLPSIKAKLLKMKKQKKLPKKLRKVEPRKLPDRPLRYSAIATRAIQPQPNVEVGSRPPPAKIVPGKRIRVEWNDLMDEYLRDMVAIIRARAYATSASLLPWAIATKVFKGIKQAMLKNRLHKLERDPCEKIYIDLLTDAWTQLYFEKRGKVKELPDPSPTNPPMLNGTLALDYLRSNIDKAYLRTQATLPDEDAVSEVPLPHTIEELYKLYRIKQQSKPSDRWDPVWIPVNNVLREEIMMNEAFSMPTAFSTENTVQPNQPSHLVMRACEAIKLLTSTPIETYSEPVATRLLSRYQENSLIGATKHLHLQGVLTYGSRIHYRKRLPGRSYCYTDKFMNPPDNRVVQYKMDEAISQFREMFAATVEKPMTWSLFATDVETAAILHAFTDNRASFKIDILANRAKRWKAASLYRTRRLGDDALENDIKVIIHTSNPARPIEPFFTLPSPENHRELIQTTLREAGTKGLTTSALINILSPLMTQEEIGETVEYLIKTEPPSLYWVCEGKIYIISADYLINWGEKVNPMVNEPHLAYIIPRVWYDIFGVRVEHFWQISLDRIECLIHNFPGIPIRELKRLTQLHFNELERYDLLEELIKTGRITHSPPGKSLIKRWIRGFSEDRFWSIL</sequence>
<feature type="domain" description="B-block binding subunit of TFIIIC" evidence="7">
    <location>
        <begin position="267"/>
        <end position="332"/>
    </location>
</feature>
<dbReference type="Proteomes" id="UP000886653">
    <property type="component" value="Unassembled WGS sequence"/>
</dbReference>
<evidence type="ECO:0000259" key="7">
    <source>
        <dbReference type="Pfam" id="PF04182"/>
    </source>
</evidence>
<name>A0A9P6NCT3_9BASI</name>
<proteinExistence type="predicted"/>
<evidence type="ECO:0000256" key="3">
    <source>
        <dbReference type="ARBA" id="ARBA00023125"/>
    </source>
</evidence>
<evidence type="ECO:0000256" key="6">
    <source>
        <dbReference type="SAM" id="MobiDB-lite"/>
    </source>
</evidence>
<feature type="compositionally biased region" description="Polar residues" evidence="6">
    <location>
        <begin position="723"/>
        <end position="739"/>
    </location>
</feature>
<dbReference type="EMBL" id="MU167297">
    <property type="protein sequence ID" value="KAG0144341.1"/>
    <property type="molecule type" value="Genomic_DNA"/>
</dbReference>
<feature type="region of interest" description="Disordered" evidence="6">
    <location>
        <begin position="720"/>
        <end position="774"/>
    </location>
</feature>
<dbReference type="GO" id="GO:0003677">
    <property type="term" value="F:DNA binding"/>
    <property type="evidence" value="ECO:0007669"/>
    <property type="project" value="UniProtKB-KW"/>
</dbReference>
<dbReference type="PANTHER" id="PTHR15180:SF1">
    <property type="entry name" value="GENERAL TRANSCRIPTION FACTOR 3C POLYPEPTIDE 1"/>
    <property type="match status" value="1"/>
</dbReference>